<evidence type="ECO:0000313" key="3">
    <source>
        <dbReference type="Proteomes" id="UP000254387"/>
    </source>
</evidence>
<name>A0A378BSA6_KLEPN</name>
<dbReference type="PROSITE" id="PS51186">
    <property type="entry name" value="GNAT"/>
    <property type="match status" value="1"/>
</dbReference>
<evidence type="ECO:0000313" key="2">
    <source>
        <dbReference type="EMBL" id="STV52111.1"/>
    </source>
</evidence>
<sequence length="122" mass="13652">MQHSQTAEALPLTFIAVEGEQLLGTIGLLALRFDQPPGSVSLAGGAVRRARRRGQGLAGRLQRHVIDYARRAGFRELYLYSACRDFYERFGWRYIGEGLDYPAIAVHLYRYDLSPSCGATTE</sequence>
<gene>
    <name evidence="2" type="ORF">NCTC5053_05344</name>
</gene>
<dbReference type="InterPro" id="IPR000182">
    <property type="entry name" value="GNAT_dom"/>
</dbReference>
<dbReference type="SUPFAM" id="SSF55729">
    <property type="entry name" value="Acyl-CoA N-acyltransferases (Nat)"/>
    <property type="match status" value="1"/>
</dbReference>
<organism evidence="2 3">
    <name type="scientific">Klebsiella pneumoniae</name>
    <dbReference type="NCBI Taxonomy" id="573"/>
    <lineage>
        <taxon>Bacteria</taxon>
        <taxon>Pseudomonadati</taxon>
        <taxon>Pseudomonadota</taxon>
        <taxon>Gammaproteobacteria</taxon>
        <taxon>Enterobacterales</taxon>
        <taxon>Enterobacteriaceae</taxon>
        <taxon>Klebsiella/Raoultella group</taxon>
        <taxon>Klebsiella</taxon>
        <taxon>Klebsiella pneumoniae complex</taxon>
    </lineage>
</organism>
<dbReference type="GO" id="GO:0016747">
    <property type="term" value="F:acyltransferase activity, transferring groups other than amino-acyl groups"/>
    <property type="evidence" value="ECO:0007669"/>
    <property type="project" value="InterPro"/>
</dbReference>
<proteinExistence type="predicted"/>
<dbReference type="Pfam" id="PF00583">
    <property type="entry name" value="Acetyltransf_1"/>
    <property type="match status" value="1"/>
</dbReference>
<dbReference type="AlphaFoldDB" id="A0A378BSA6"/>
<dbReference type="InterPro" id="IPR016181">
    <property type="entry name" value="Acyl_CoA_acyltransferase"/>
</dbReference>
<dbReference type="Proteomes" id="UP000254387">
    <property type="component" value="Unassembled WGS sequence"/>
</dbReference>
<protein>
    <submittedName>
        <fullName evidence="2">Acetyltransferase, (GNAT) family</fullName>
    </submittedName>
</protein>
<evidence type="ECO:0000259" key="1">
    <source>
        <dbReference type="PROSITE" id="PS51186"/>
    </source>
</evidence>
<reference evidence="2 3" key="1">
    <citation type="submission" date="2018-06" db="EMBL/GenBank/DDBJ databases">
        <authorList>
            <consortium name="Pathogen Informatics"/>
            <person name="Doyle S."/>
        </authorList>
    </citation>
    <scope>NUCLEOTIDE SEQUENCE [LARGE SCALE GENOMIC DNA]</scope>
    <source>
        <strain evidence="2 3">NCTC5053</strain>
    </source>
</reference>
<feature type="domain" description="N-acetyltransferase" evidence="1">
    <location>
        <begin position="1"/>
        <end position="113"/>
    </location>
</feature>
<dbReference type="EMBL" id="UGMN01000004">
    <property type="protein sequence ID" value="STV52111.1"/>
    <property type="molecule type" value="Genomic_DNA"/>
</dbReference>
<accession>A0A378BSA6</accession>
<keyword evidence="2" id="KW-0808">Transferase</keyword>
<dbReference type="Gene3D" id="3.40.630.30">
    <property type="match status" value="1"/>
</dbReference>